<reference evidence="1 2" key="1">
    <citation type="journal article" date="2023" name="Front. Microbiol.">
        <title>Phylogeography and host specificity of Pasteurellaceae pathogenic to sea-farmed fish in the north-east Atlantic.</title>
        <authorList>
            <person name="Gulla S."/>
            <person name="Colquhoun D.J."/>
            <person name="Olsen A.B."/>
            <person name="Spilsberg B."/>
            <person name="Lagesen K."/>
            <person name="Aakesson C.P."/>
            <person name="Strom S."/>
            <person name="Manji F."/>
            <person name="Birkbeck T.H."/>
            <person name="Nilsen H.K."/>
        </authorList>
    </citation>
    <scope>NUCLEOTIDE SEQUENCE [LARGE SCALE GENOMIC DNA]</scope>
    <source>
        <strain evidence="1 2">NVIB3131</strain>
    </source>
</reference>
<gene>
    <name evidence="1" type="ORF">QJU57_10825</name>
</gene>
<dbReference type="EMBL" id="JASAXT010000072">
    <property type="protein sequence ID" value="MDP8149546.1"/>
    <property type="molecule type" value="Genomic_DNA"/>
</dbReference>
<evidence type="ECO:0000313" key="1">
    <source>
        <dbReference type="EMBL" id="MDP8149546.1"/>
    </source>
</evidence>
<sequence length="170" mass="18635">WVDFDGKEIQTTVTGKDFAEAGKFDGYHISKTKVSDDGLTKTYILGKVINAGLIDPNLAYKVKTTKWVDFDGKEIQTTVTGKDFAEAGKFDGYHISKTTVSDDGLTKTYILGKVINAGLIDPNLAYKVKTTKWVDFDGKEIQTTVTGKDFAEAGKFDGYHISKTKVSDDG</sequence>
<organism evidence="1 2">
    <name type="scientific">Phocoenobacter atlanticus subsp. atlanticus</name>
    <dbReference type="NCBI Taxonomy" id="3061285"/>
    <lineage>
        <taxon>Bacteria</taxon>
        <taxon>Pseudomonadati</taxon>
        <taxon>Pseudomonadota</taxon>
        <taxon>Gammaproteobacteria</taxon>
        <taxon>Pasteurellales</taxon>
        <taxon>Pasteurellaceae</taxon>
        <taxon>Phocoenobacter</taxon>
        <taxon>Phocoenobacter atlanticus</taxon>
    </lineage>
</organism>
<dbReference type="Proteomes" id="UP001226020">
    <property type="component" value="Unassembled WGS sequence"/>
</dbReference>
<dbReference type="RefSeq" id="WP_306355579.1">
    <property type="nucleotide sequence ID" value="NZ_JASAWV010000083.1"/>
</dbReference>
<keyword evidence="2" id="KW-1185">Reference proteome</keyword>
<name>A0AAW8CCK1_9PAST</name>
<dbReference type="AlphaFoldDB" id="A0AAW8CCK1"/>
<accession>A0AAW8CCK1</accession>
<evidence type="ECO:0000313" key="2">
    <source>
        <dbReference type="Proteomes" id="UP001226020"/>
    </source>
</evidence>
<feature type="non-terminal residue" evidence="1">
    <location>
        <position position="170"/>
    </location>
</feature>
<feature type="non-terminal residue" evidence="1">
    <location>
        <position position="1"/>
    </location>
</feature>
<comment type="caution">
    <text evidence="1">The sequence shown here is derived from an EMBL/GenBank/DDBJ whole genome shotgun (WGS) entry which is preliminary data.</text>
</comment>
<proteinExistence type="predicted"/>
<protein>
    <submittedName>
        <fullName evidence="1">Uncharacterized protein</fullName>
    </submittedName>
</protein>